<dbReference type="PROSITE" id="PS51294">
    <property type="entry name" value="HTH_MYB"/>
    <property type="match status" value="2"/>
</dbReference>
<dbReference type="GO" id="GO:0005634">
    <property type="term" value="C:nucleus"/>
    <property type="evidence" value="ECO:0007669"/>
    <property type="project" value="TreeGrafter"/>
</dbReference>
<feature type="domain" description="Myb-like" evidence="1">
    <location>
        <begin position="20"/>
        <end position="70"/>
    </location>
</feature>
<name>A0A1J4J3P5_9EUKA</name>
<dbReference type="PANTHER" id="PTHR45614">
    <property type="entry name" value="MYB PROTEIN-RELATED"/>
    <property type="match status" value="1"/>
</dbReference>
<dbReference type="VEuPathDB" id="TrichDB:TRFO_40915"/>
<dbReference type="InterPro" id="IPR009057">
    <property type="entry name" value="Homeodomain-like_sf"/>
</dbReference>
<evidence type="ECO:0000259" key="2">
    <source>
        <dbReference type="PROSITE" id="PS51294"/>
    </source>
</evidence>
<dbReference type="SMART" id="SM00717">
    <property type="entry name" value="SANT"/>
    <property type="match status" value="2"/>
</dbReference>
<feature type="domain" description="HTH myb-type" evidence="2">
    <location>
        <begin position="75"/>
        <end position="125"/>
    </location>
</feature>
<dbReference type="Pfam" id="PF13921">
    <property type="entry name" value="Myb_DNA-bind_6"/>
    <property type="match status" value="1"/>
</dbReference>
<dbReference type="Gene3D" id="1.10.10.60">
    <property type="entry name" value="Homeodomain-like"/>
    <property type="match status" value="2"/>
</dbReference>
<dbReference type="EMBL" id="MLAK01001469">
    <property type="protein sequence ID" value="OHS92783.1"/>
    <property type="molecule type" value="Genomic_DNA"/>
</dbReference>
<organism evidence="3 4">
    <name type="scientific">Tritrichomonas foetus</name>
    <dbReference type="NCBI Taxonomy" id="1144522"/>
    <lineage>
        <taxon>Eukaryota</taxon>
        <taxon>Metamonada</taxon>
        <taxon>Parabasalia</taxon>
        <taxon>Tritrichomonadida</taxon>
        <taxon>Tritrichomonadidae</taxon>
        <taxon>Tritrichomonas</taxon>
    </lineage>
</organism>
<dbReference type="InterPro" id="IPR050560">
    <property type="entry name" value="MYB_TF"/>
</dbReference>
<dbReference type="GeneID" id="94848180"/>
<evidence type="ECO:0000313" key="3">
    <source>
        <dbReference type="EMBL" id="OHS92783.1"/>
    </source>
</evidence>
<feature type="domain" description="HTH myb-type" evidence="2">
    <location>
        <begin position="20"/>
        <end position="74"/>
    </location>
</feature>
<dbReference type="SUPFAM" id="SSF46689">
    <property type="entry name" value="Homeodomain-like"/>
    <property type="match status" value="1"/>
</dbReference>
<dbReference type="AlphaFoldDB" id="A0A1J4J3P5"/>
<proteinExistence type="predicted"/>
<keyword evidence="4" id="KW-1185">Reference proteome</keyword>
<dbReference type="Proteomes" id="UP000179807">
    <property type="component" value="Unassembled WGS sequence"/>
</dbReference>
<feature type="domain" description="Myb-like" evidence="1">
    <location>
        <begin position="71"/>
        <end position="121"/>
    </location>
</feature>
<dbReference type="PANTHER" id="PTHR45614:SF253">
    <property type="entry name" value="CHROMOSOME UNDETERMINED SCAFFOLD_38, WHOLE GENOME SHOTGUN SEQUENCE"/>
    <property type="match status" value="1"/>
</dbReference>
<gene>
    <name evidence="3" type="ORF">TRFO_40915</name>
</gene>
<accession>A0A1J4J3P5</accession>
<protein>
    <submittedName>
        <fullName evidence="3">Myb-like DNA-binding domain containing protein</fullName>
    </submittedName>
</protein>
<sequence length="188" mass="22165">MNVTQPLWPIYIIPEEKLIDENRQRFRFSNKEDVILLSLVKDGKPKWNEIALNLPGRTARQCRERYTNYLRPDLNKSQWTIQEDEMLGQKYQIYGPQWKIISTFFPGRSPVNVKNHHSCLLLRESKKKQGEIQKDKTKKAEPTSSNIDVKKEGDKSIVDWFTVNNDVGDSFFDNQSHVDEYIQCTKFI</sequence>
<dbReference type="RefSeq" id="XP_068345920.1">
    <property type="nucleotide sequence ID" value="XM_068513476.1"/>
</dbReference>
<dbReference type="CDD" id="cd00167">
    <property type="entry name" value="SANT"/>
    <property type="match status" value="2"/>
</dbReference>
<dbReference type="OrthoDB" id="2143914at2759"/>
<dbReference type="GO" id="GO:0000981">
    <property type="term" value="F:DNA-binding transcription factor activity, RNA polymerase II-specific"/>
    <property type="evidence" value="ECO:0007669"/>
    <property type="project" value="TreeGrafter"/>
</dbReference>
<dbReference type="PROSITE" id="PS50090">
    <property type="entry name" value="MYB_LIKE"/>
    <property type="match status" value="2"/>
</dbReference>
<dbReference type="InterPro" id="IPR001005">
    <property type="entry name" value="SANT/Myb"/>
</dbReference>
<reference evidence="3" key="1">
    <citation type="submission" date="2016-10" db="EMBL/GenBank/DDBJ databases">
        <authorList>
            <person name="Benchimol M."/>
            <person name="Almeida L.G."/>
            <person name="Vasconcelos A.T."/>
            <person name="Perreira-Neves A."/>
            <person name="Rosa I.A."/>
            <person name="Tasca T."/>
            <person name="Bogo M.R."/>
            <person name="de Souza W."/>
        </authorList>
    </citation>
    <scope>NUCLEOTIDE SEQUENCE [LARGE SCALE GENOMIC DNA]</scope>
    <source>
        <strain evidence="3">K</strain>
    </source>
</reference>
<comment type="caution">
    <text evidence="3">The sequence shown here is derived from an EMBL/GenBank/DDBJ whole genome shotgun (WGS) entry which is preliminary data.</text>
</comment>
<evidence type="ECO:0000313" key="4">
    <source>
        <dbReference type="Proteomes" id="UP000179807"/>
    </source>
</evidence>
<dbReference type="InterPro" id="IPR017930">
    <property type="entry name" value="Myb_dom"/>
</dbReference>
<evidence type="ECO:0000259" key="1">
    <source>
        <dbReference type="PROSITE" id="PS50090"/>
    </source>
</evidence>
<dbReference type="GO" id="GO:0000978">
    <property type="term" value="F:RNA polymerase II cis-regulatory region sequence-specific DNA binding"/>
    <property type="evidence" value="ECO:0007669"/>
    <property type="project" value="TreeGrafter"/>
</dbReference>